<protein>
    <submittedName>
        <fullName evidence="1">Uncharacterized protein</fullName>
    </submittedName>
</protein>
<name>A0ABS7BWQ0_9BACL</name>
<dbReference type="RefSeq" id="WP_210042338.1">
    <property type="nucleotide sequence ID" value="NZ_JBHLVU010000023.1"/>
</dbReference>
<evidence type="ECO:0000313" key="2">
    <source>
        <dbReference type="Proteomes" id="UP001519887"/>
    </source>
</evidence>
<reference evidence="1 2" key="1">
    <citation type="submission" date="2021-07" db="EMBL/GenBank/DDBJ databases">
        <title>Paenibacillus radiodurans sp. nov., isolated from the southeastern edge of Tengger Desert.</title>
        <authorList>
            <person name="Zhang G."/>
        </authorList>
    </citation>
    <scope>NUCLEOTIDE SEQUENCE [LARGE SCALE GENOMIC DNA]</scope>
    <source>
        <strain evidence="1 2">CCM 7311</strain>
    </source>
</reference>
<proteinExistence type="predicted"/>
<dbReference type="Proteomes" id="UP001519887">
    <property type="component" value="Unassembled WGS sequence"/>
</dbReference>
<sequence length="547" mass="63724">MFLDKKLLIEKEEGWILPAGLHSCWNVRGLYSPTQFVLRLRPDIHLELQSIEPGIRSNSELSFQQIQAFSTYFHETIHWWQHVGSTLGLMLSLIYPAQAHINNRDLKHLIQDIGPVKSILKYDAVHKGSLKNETGSRINRVLNNWHDIEFFMRLAIDPKKASHIINSPYFESVGHSYNMAWGSVLWLLSSTFDSNLVFLPDARKWEREFEQLNKNKVFGYYHGSDIRLSPIGAREIFEGQARFSQLQYLYLSSGRKMSWDDFEHAGMLSQLYREAFDIFLKILDTPWPGTPEDSVVGLFLLVCDLAINPTDGFPFDLYHFPSFVFSVDPGIRFLMLCESIKKKSPNLVNSIHGYTKEEYLEVSEILCGYISCKTPYSASEKLSDWASTNCKELMEEDNSFEFGSENLPVRLLFARFLRFQQDKFTTPEFFCWPGIWSVGERKAGISLENARELFEEHKALFCDGIDGDIYPSTFPDKDEQSVQNTFNSFYFWNMTYDMTRQWIIQEGHFEYNFSWLTSKYSNSEVTTWVRNQFRDVYGVDPSTFQIV</sequence>
<evidence type="ECO:0000313" key="1">
    <source>
        <dbReference type="EMBL" id="MBW7453081.1"/>
    </source>
</evidence>
<keyword evidence="2" id="KW-1185">Reference proteome</keyword>
<gene>
    <name evidence="1" type="ORF">K0U00_03380</name>
</gene>
<dbReference type="EMBL" id="JAHZIK010000039">
    <property type="protein sequence ID" value="MBW7453081.1"/>
    <property type="molecule type" value="Genomic_DNA"/>
</dbReference>
<comment type="caution">
    <text evidence="1">The sequence shown here is derived from an EMBL/GenBank/DDBJ whole genome shotgun (WGS) entry which is preliminary data.</text>
</comment>
<organism evidence="1 2">
    <name type="scientific">Paenibacillus sepulcri</name>
    <dbReference type="NCBI Taxonomy" id="359917"/>
    <lineage>
        <taxon>Bacteria</taxon>
        <taxon>Bacillati</taxon>
        <taxon>Bacillota</taxon>
        <taxon>Bacilli</taxon>
        <taxon>Bacillales</taxon>
        <taxon>Paenibacillaceae</taxon>
        <taxon>Paenibacillus</taxon>
    </lineage>
</organism>
<accession>A0ABS7BWQ0</accession>